<proteinExistence type="predicted"/>
<evidence type="ECO:0000313" key="2">
    <source>
        <dbReference type="Proteomes" id="UP000034681"/>
    </source>
</evidence>
<gene>
    <name evidence="1" type="ORF">PROH_20860</name>
</gene>
<evidence type="ECO:0000313" key="1">
    <source>
        <dbReference type="EMBL" id="KKI98148.1"/>
    </source>
</evidence>
<organism evidence="1 2">
    <name type="scientific">Prochlorothrix hollandica PCC 9006 = CALU 1027</name>
    <dbReference type="NCBI Taxonomy" id="317619"/>
    <lineage>
        <taxon>Bacteria</taxon>
        <taxon>Bacillati</taxon>
        <taxon>Cyanobacteriota</taxon>
        <taxon>Cyanophyceae</taxon>
        <taxon>Prochlorotrichales</taxon>
        <taxon>Prochlorotrichaceae</taxon>
        <taxon>Prochlorothrix</taxon>
    </lineage>
</organism>
<protein>
    <submittedName>
        <fullName evidence="1">Uncharacterized protein</fullName>
    </submittedName>
</protein>
<dbReference type="EMBL" id="AJTX02000010">
    <property type="protein sequence ID" value="KKI98148.1"/>
    <property type="molecule type" value="Genomic_DNA"/>
</dbReference>
<keyword evidence="2" id="KW-1185">Reference proteome</keyword>
<sequence>MGIEPGGGGFKENLRATVYTSLEVLLILCYDPQVRPTPSPSQEGNKIAVPPELGHWGAKIRIAGFRSIDGYAVNGYAVNGYAVNGYAVNGYAVDGYTVATRGGTRSHCSLLDLGRRQ</sequence>
<name>A0A0M2PTZ3_PROHO</name>
<dbReference type="AlphaFoldDB" id="A0A0M2PTZ3"/>
<comment type="caution">
    <text evidence="1">The sequence shown here is derived from an EMBL/GenBank/DDBJ whole genome shotgun (WGS) entry which is preliminary data.</text>
</comment>
<reference evidence="1" key="1">
    <citation type="submission" date="2012-04" db="EMBL/GenBank/DDBJ databases">
        <authorList>
            <person name="Borisov I.G."/>
            <person name="Ivanikova N.V."/>
            <person name="Pinevich A.V."/>
        </authorList>
    </citation>
    <scope>NUCLEOTIDE SEQUENCE</scope>
    <source>
        <strain evidence="1">CALU 1027</strain>
    </source>
</reference>
<accession>A0A0M2PTZ3</accession>
<dbReference type="Proteomes" id="UP000034681">
    <property type="component" value="Unassembled WGS sequence"/>
</dbReference>